<dbReference type="eggNOG" id="COG1487">
    <property type="taxonomic scope" value="Bacteria"/>
</dbReference>
<name>D6SQI1_9BACT</name>
<sequence>MNKILLDTNAYTAFLRGSYQVLDALGQAEIVFVSIIVLGELEAGFKGGSKEEINRDLLRRFLAKPSVRVLNATFPTAMIFGRIKSELKHAGTHYPSMTSGSRHMP</sequence>
<dbReference type="Proteomes" id="UP000005496">
    <property type="component" value="Unassembled WGS sequence"/>
</dbReference>
<evidence type="ECO:0000313" key="2">
    <source>
        <dbReference type="EMBL" id="EFI35007.1"/>
    </source>
</evidence>
<protein>
    <submittedName>
        <fullName evidence="2">PilT protein domain protein</fullName>
    </submittedName>
</protein>
<reference evidence="2" key="1">
    <citation type="submission" date="2010-05" db="EMBL/GenBank/DDBJ databases">
        <title>The draft genome of Desulfonatronospira thiodismutans ASO3-1.</title>
        <authorList>
            <consortium name="US DOE Joint Genome Institute (JGI-PGF)"/>
            <person name="Lucas S."/>
            <person name="Copeland A."/>
            <person name="Lapidus A."/>
            <person name="Cheng J.-F."/>
            <person name="Bruce D."/>
            <person name="Goodwin L."/>
            <person name="Pitluck S."/>
            <person name="Chertkov O."/>
            <person name="Brettin T."/>
            <person name="Detter J.C."/>
            <person name="Han C."/>
            <person name="Land M.L."/>
            <person name="Hauser L."/>
            <person name="Kyrpides N."/>
            <person name="Mikhailova N."/>
            <person name="Muyzer G."/>
            <person name="Woyke T."/>
        </authorList>
    </citation>
    <scope>NUCLEOTIDE SEQUENCE [LARGE SCALE GENOMIC DNA]</scope>
    <source>
        <strain evidence="2">ASO3-1</strain>
    </source>
</reference>
<comment type="caution">
    <text evidence="2">The sequence shown here is derived from an EMBL/GenBank/DDBJ whole genome shotgun (WGS) entry which is preliminary data.</text>
</comment>
<dbReference type="SUPFAM" id="SSF88723">
    <property type="entry name" value="PIN domain-like"/>
    <property type="match status" value="1"/>
</dbReference>
<dbReference type="EMBL" id="ACJN02000002">
    <property type="protein sequence ID" value="EFI35007.1"/>
    <property type="molecule type" value="Genomic_DNA"/>
</dbReference>
<dbReference type="InterPro" id="IPR002716">
    <property type="entry name" value="PIN_dom"/>
</dbReference>
<dbReference type="RefSeq" id="WP_008870321.1">
    <property type="nucleotide sequence ID" value="NZ_ACJN02000002.1"/>
</dbReference>
<evidence type="ECO:0000259" key="1">
    <source>
        <dbReference type="Pfam" id="PF01850"/>
    </source>
</evidence>
<dbReference type="AlphaFoldDB" id="D6SQI1"/>
<evidence type="ECO:0000313" key="3">
    <source>
        <dbReference type="Proteomes" id="UP000005496"/>
    </source>
</evidence>
<accession>D6SQI1</accession>
<gene>
    <name evidence="2" type="ORF">Dthio_PD2399</name>
</gene>
<dbReference type="InterPro" id="IPR029060">
    <property type="entry name" value="PIN-like_dom_sf"/>
</dbReference>
<dbReference type="Gene3D" id="3.40.50.1010">
    <property type="entry name" value="5'-nuclease"/>
    <property type="match status" value="1"/>
</dbReference>
<keyword evidence="3" id="KW-1185">Reference proteome</keyword>
<dbReference type="Pfam" id="PF01850">
    <property type="entry name" value="PIN"/>
    <property type="match status" value="1"/>
</dbReference>
<feature type="domain" description="PIN" evidence="1">
    <location>
        <begin position="4"/>
        <end position="87"/>
    </location>
</feature>
<proteinExistence type="predicted"/>
<organism evidence="2 3">
    <name type="scientific">Desulfonatronospira thiodismutans ASO3-1</name>
    <dbReference type="NCBI Taxonomy" id="555779"/>
    <lineage>
        <taxon>Bacteria</taxon>
        <taxon>Pseudomonadati</taxon>
        <taxon>Thermodesulfobacteriota</taxon>
        <taxon>Desulfovibrionia</taxon>
        <taxon>Desulfovibrionales</taxon>
        <taxon>Desulfonatronovibrionaceae</taxon>
        <taxon>Desulfonatronospira</taxon>
    </lineage>
</organism>